<dbReference type="PANTHER" id="PTHR42840">
    <property type="entry name" value="NAD(P)-BINDING ROSSMANN-FOLD SUPERFAMILY PROTEIN-RELATED"/>
    <property type="match status" value="1"/>
</dbReference>
<dbReference type="Pfam" id="PF22725">
    <property type="entry name" value="GFO_IDH_MocA_C3"/>
    <property type="match status" value="1"/>
</dbReference>
<evidence type="ECO:0000313" key="5">
    <source>
        <dbReference type="Proteomes" id="UP001597342"/>
    </source>
</evidence>
<evidence type="ECO:0000313" key="4">
    <source>
        <dbReference type="EMBL" id="MFD2101465.1"/>
    </source>
</evidence>
<proteinExistence type="inferred from homology"/>
<evidence type="ECO:0000259" key="3">
    <source>
        <dbReference type="Pfam" id="PF22725"/>
    </source>
</evidence>
<evidence type="ECO:0000256" key="2">
    <source>
        <dbReference type="ARBA" id="ARBA00023002"/>
    </source>
</evidence>
<evidence type="ECO:0000256" key="1">
    <source>
        <dbReference type="ARBA" id="ARBA00010928"/>
    </source>
</evidence>
<organism evidence="4 5">
    <name type="scientific">Flagellimonas iocasae</name>
    <dbReference type="NCBI Taxonomy" id="2055905"/>
    <lineage>
        <taxon>Bacteria</taxon>
        <taxon>Pseudomonadati</taxon>
        <taxon>Bacteroidota</taxon>
        <taxon>Flavobacteriia</taxon>
        <taxon>Flavobacteriales</taxon>
        <taxon>Flavobacteriaceae</taxon>
        <taxon>Flagellimonas</taxon>
    </lineage>
</organism>
<name>A0ABW4Y2E2_9FLAO</name>
<feature type="domain" description="GFO/IDH/MocA-like oxidoreductase" evidence="3">
    <location>
        <begin position="35"/>
        <end position="156"/>
    </location>
</feature>
<dbReference type="RefSeq" id="WP_379832039.1">
    <property type="nucleotide sequence ID" value="NZ_JBHUHU010000005.1"/>
</dbReference>
<dbReference type="PANTHER" id="PTHR42840:SF3">
    <property type="entry name" value="BINDING ROSSMANN FOLD OXIDOREDUCTASE, PUTATIVE (AFU_ORTHOLOGUE AFUA_2G10240)-RELATED"/>
    <property type="match status" value="1"/>
</dbReference>
<dbReference type="Proteomes" id="UP001597342">
    <property type="component" value="Unassembled WGS sequence"/>
</dbReference>
<comment type="caution">
    <text evidence="4">The sequence shown here is derived from an EMBL/GenBank/DDBJ whole genome shotgun (WGS) entry which is preliminary data.</text>
</comment>
<keyword evidence="2" id="KW-0560">Oxidoreductase</keyword>
<reference evidence="5" key="1">
    <citation type="journal article" date="2019" name="Int. J. Syst. Evol. Microbiol.">
        <title>The Global Catalogue of Microorganisms (GCM) 10K type strain sequencing project: providing services to taxonomists for standard genome sequencing and annotation.</title>
        <authorList>
            <consortium name="The Broad Institute Genomics Platform"/>
            <consortium name="The Broad Institute Genome Sequencing Center for Infectious Disease"/>
            <person name="Wu L."/>
            <person name="Ma J."/>
        </authorList>
    </citation>
    <scope>NUCLEOTIDE SEQUENCE [LARGE SCALE GENOMIC DNA]</scope>
    <source>
        <strain evidence="5">JCM 3389</strain>
    </source>
</reference>
<keyword evidence="5" id="KW-1185">Reference proteome</keyword>
<dbReference type="InterPro" id="IPR055170">
    <property type="entry name" value="GFO_IDH_MocA-like_dom"/>
</dbReference>
<dbReference type="Gene3D" id="3.30.360.10">
    <property type="entry name" value="Dihydrodipicolinate Reductase, domain 2"/>
    <property type="match status" value="1"/>
</dbReference>
<accession>A0ABW4Y2E2</accession>
<comment type="similarity">
    <text evidence="1">Belongs to the Gfo/Idh/MocA family.</text>
</comment>
<dbReference type="SUPFAM" id="SSF55347">
    <property type="entry name" value="Glyceraldehyde-3-phosphate dehydrogenase-like, C-terminal domain"/>
    <property type="match status" value="1"/>
</dbReference>
<dbReference type="EMBL" id="JBHUHU010000005">
    <property type="protein sequence ID" value="MFD2101465.1"/>
    <property type="molecule type" value="Genomic_DNA"/>
</dbReference>
<gene>
    <name evidence="4" type="ORF">ACFSJE_16875</name>
</gene>
<protein>
    <submittedName>
        <fullName evidence="4">Gfo/Idh/MocA family protein</fullName>
    </submittedName>
</protein>
<sequence length="271" mass="30411">MTNELNLCQSKLIDVCKVADAKLMYAEELCFAPKYERLKALLDDGALGEPVLFKQSEKHDGPNSDHFWDIESSGGGVTMDMGCHAIQFFRCLHPKKNIKLVYAQIMTRVHQDKTEGEDNSIIILKLEDVVTAIMEESWTKLGDMDDKVEVHGSEGVAYADILQGNSIQTYSNKGVDYAVEKIGNTIGWGYTMFEGSWNHGFPQEFKHLMDCVKNDKQPLVTGVDGKTVQKLILAAYESTETGKKVLLPFKSDVDIPYKLVEESIVVTFQLF</sequence>